<dbReference type="InterPro" id="IPR013087">
    <property type="entry name" value="Znf_C2H2_type"/>
</dbReference>
<dbReference type="InterPro" id="IPR036236">
    <property type="entry name" value="Znf_C2H2_sf"/>
</dbReference>
<dbReference type="SUPFAM" id="SSF57667">
    <property type="entry name" value="beta-beta-alpha zinc fingers"/>
    <property type="match status" value="1"/>
</dbReference>
<dbReference type="AlphaFoldDB" id="A0A1X6MQ63"/>
<proteinExistence type="predicted"/>
<dbReference type="Proteomes" id="UP000194127">
    <property type="component" value="Unassembled WGS sequence"/>
</dbReference>
<feature type="domain" description="C2H2-type" evidence="1">
    <location>
        <begin position="13"/>
        <end position="35"/>
    </location>
</feature>
<dbReference type="GeneID" id="36328283"/>
<dbReference type="RefSeq" id="XP_024335322.1">
    <property type="nucleotide sequence ID" value="XM_024483334.1"/>
</dbReference>
<evidence type="ECO:0000259" key="1">
    <source>
        <dbReference type="PROSITE" id="PS00028"/>
    </source>
</evidence>
<sequence>ATSLSFNGKGFECFLCHREFEALRGLNDHLASAVHDDKIYMCPKQWEGCGKEFSALSVLCHHVESQKCGIRRFN</sequence>
<accession>A0A1X6MQ63</accession>
<reference evidence="2 3" key="1">
    <citation type="submission" date="2017-04" db="EMBL/GenBank/DDBJ databases">
        <title>Genome Sequence of the Model Brown-Rot Fungus Postia placenta SB12.</title>
        <authorList>
            <consortium name="DOE Joint Genome Institute"/>
            <person name="Gaskell J."/>
            <person name="Kersten P."/>
            <person name="Larrondo L.F."/>
            <person name="Canessa P."/>
            <person name="Martinez D."/>
            <person name="Hibbett D."/>
            <person name="Schmoll M."/>
            <person name="Kubicek C.P."/>
            <person name="Martinez A.T."/>
            <person name="Yadav J."/>
            <person name="Master E."/>
            <person name="Magnuson J.K."/>
            <person name="James T."/>
            <person name="Yaver D."/>
            <person name="Berka R."/>
            <person name="Labutti K."/>
            <person name="Lipzen A."/>
            <person name="Aerts A."/>
            <person name="Barry K."/>
            <person name="Henrissat B."/>
            <person name="Blanchette R."/>
            <person name="Grigoriev I."/>
            <person name="Cullen D."/>
        </authorList>
    </citation>
    <scope>NUCLEOTIDE SEQUENCE [LARGE SCALE GENOMIC DNA]</scope>
    <source>
        <strain evidence="2 3">MAD-698-R-SB12</strain>
    </source>
</reference>
<feature type="non-terminal residue" evidence="2">
    <location>
        <position position="74"/>
    </location>
</feature>
<dbReference type="Gene3D" id="3.30.160.60">
    <property type="entry name" value="Classic Zinc Finger"/>
    <property type="match status" value="1"/>
</dbReference>
<keyword evidence="3" id="KW-1185">Reference proteome</keyword>
<dbReference type="PROSITE" id="PS00028">
    <property type="entry name" value="ZINC_FINGER_C2H2_1"/>
    <property type="match status" value="1"/>
</dbReference>
<protein>
    <recommendedName>
        <fullName evidence="1">C2H2-type domain-containing protein</fullName>
    </recommendedName>
</protein>
<dbReference type="STRING" id="670580.A0A1X6MQ63"/>
<feature type="non-terminal residue" evidence="2">
    <location>
        <position position="1"/>
    </location>
</feature>
<evidence type="ECO:0000313" key="2">
    <source>
        <dbReference type="EMBL" id="OSX58528.1"/>
    </source>
</evidence>
<dbReference type="OrthoDB" id="6077919at2759"/>
<organism evidence="2 3">
    <name type="scientific">Postia placenta MAD-698-R-SB12</name>
    <dbReference type="NCBI Taxonomy" id="670580"/>
    <lineage>
        <taxon>Eukaryota</taxon>
        <taxon>Fungi</taxon>
        <taxon>Dikarya</taxon>
        <taxon>Basidiomycota</taxon>
        <taxon>Agaricomycotina</taxon>
        <taxon>Agaricomycetes</taxon>
        <taxon>Polyporales</taxon>
        <taxon>Adustoporiaceae</taxon>
        <taxon>Rhodonia</taxon>
    </lineage>
</organism>
<evidence type="ECO:0000313" key="3">
    <source>
        <dbReference type="Proteomes" id="UP000194127"/>
    </source>
</evidence>
<gene>
    <name evidence="2" type="ORF">POSPLADRAFT_1108492</name>
</gene>
<name>A0A1X6MQ63_9APHY</name>
<dbReference type="EMBL" id="KZ110604">
    <property type="protein sequence ID" value="OSX58528.1"/>
    <property type="molecule type" value="Genomic_DNA"/>
</dbReference>